<dbReference type="Proteomes" id="UP000235363">
    <property type="component" value="Unassembled WGS sequence"/>
</dbReference>
<feature type="transmembrane region" description="Helical" evidence="1">
    <location>
        <begin position="21"/>
        <end position="42"/>
    </location>
</feature>
<evidence type="ECO:0000259" key="2">
    <source>
        <dbReference type="Pfam" id="PF12089"/>
    </source>
</evidence>
<accession>A0A2N6SXF6</accession>
<evidence type="ECO:0000313" key="4">
    <source>
        <dbReference type="Proteomes" id="UP000235363"/>
    </source>
</evidence>
<sequence length="110" mass="11384">MADTQLVVRRVSPWTTLRISAAVSVVGFLAWMVAVAVLYLLFEAMGFRDRFNDLLGSGGSLGAGLIVGVAAGIGVLWAVLITALATLGAVVYNACSELVGGITVTLDDVE</sequence>
<dbReference type="STRING" id="1725.WU86_08900"/>
<dbReference type="AlphaFoldDB" id="A0A2N6SXF6"/>
<protein>
    <recommendedName>
        <fullName evidence="2">DUF3566 domain-containing protein</fullName>
    </recommendedName>
</protein>
<dbReference type="Pfam" id="PF12089">
    <property type="entry name" value="DUF3566"/>
    <property type="match status" value="1"/>
</dbReference>
<organism evidence="3 4">
    <name type="scientific">Corynebacterium xerosis</name>
    <dbReference type="NCBI Taxonomy" id="1725"/>
    <lineage>
        <taxon>Bacteria</taxon>
        <taxon>Bacillati</taxon>
        <taxon>Actinomycetota</taxon>
        <taxon>Actinomycetes</taxon>
        <taxon>Mycobacteriales</taxon>
        <taxon>Corynebacteriaceae</taxon>
        <taxon>Corynebacterium</taxon>
    </lineage>
</organism>
<evidence type="ECO:0000256" key="1">
    <source>
        <dbReference type="SAM" id="Phobius"/>
    </source>
</evidence>
<comment type="caution">
    <text evidence="3">The sequence shown here is derived from an EMBL/GenBank/DDBJ whole genome shotgun (WGS) entry which is preliminary data.</text>
</comment>
<feature type="domain" description="DUF3566" evidence="2">
    <location>
        <begin position="4"/>
        <end position="108"/>
    </location>
</feature>
<evidence type="ECO:0000313" key="3">
    <source>
        <dbReference type="EMBL" id="PMC61763.1"/>
    </source>
</evidence>
<dbReference type="EMBL" id="PNHF01000021">
    <property type="protein sequence ID" value="PMC61763.1"/>
    <property type="molecule type" value="Genomic_DNA"/>
</dbReference>
<name>A0A2N6SXF6_9CORY</name>
<dbReference type="InterPro" id="IPR021949">
    <property type="entry name" value="DUF3566_TM"/>
</dbReference>
<keyword evidence="1" id="KW-0472">Membrane</keyword>
<keyword evidence="1" id="KW-1133">Transmembrane helix</keyword>
<reference evidence="3 4" key="1">
    <citation type="submission" date="2017-09" db="EMBL/GenBank/DDBJ databases">
        <title>Bacterial strain isolated from the female urinary microbiota.</title>
        <authorList>
            <person name="Thomas-White K."/>
            <person name="Kumar N."/>
            <person name="Forster S."/>
            <person name="Putonti C."/>
            <person name="Lawley T."/>
            <person name="Wolfe A.J."/>
        </authorList>
    </citation>
    <scope>NUCLEOTIDE SEQUENCE [LARGE SCALE GENOMIC DNA]</scope>
    <source>
        <strain evidence="3 4">UMB0908</strain>
    </source>
</reference>
<gene>
    <name evidence="3" type="ORF">CJ204_09165</name>
</gene>
<keyword evidence="1" id="KW-0812">Transmembrane</keyword>
<proteinExistence type="predicted"/>
<feature type="transmembrane region" description="Helical" evidence="1">
    <location>
        <begin position="62"/>
        <end position="92"/>
    </location>
</feature>
<dbReference type="RefSeq" id="WP_102213665.1">
    <property type="nucleotide sequence ID" value="NZ_PNHF01000021.1"/>
</dbReference>